<keyword evidence="7" id="KW-0539">Nucleus</keyword>
<keyword evidence="6" id="KW-0804">Transcription</keyword>
<reference evidence="11 12" key="1">
    <citation type="submission" date="2019-12" db="EMBL/GenBank/DDBJ databases">
        <authorList>
            <person name="Alioto T."/>
            <person name="Alioto T."/>
            <person name="Gomez Garrido J."/>
        </authorList>
    </citation>
    <scope>NUCLEOTIDE SEQUENCE [LARGE SCALE GENOMIC DNA]</scope>
</reference>
<evidence type="ECO:0000313" key="12">
    <source>
        <dbReference type="Proteomes" id="UP000594638"/>
    </source>
</evidence>
<organism evidence="11 12">
    <name type="scientific">Olea europaea subsp. europaea</name>
    <dbReference type="NCBI Taxonomy" id="158383"/>
    <lineage>
        <taxon>Eukaryota</taxon>
        <taxon>Viridiplantae</taxon>
        <taxon>Streptophyta</taxon>
        <taxon>Embryophyta</taxon>
        <taxon>Tracheophyta</taxon>
        <taxon>Spermatophyta</taxon>
        <taxon>Magnoliopsida</taxon>
        <taxon>eudicotyledons</taxon>
        <taxon>Gunneridae</taxon>
        <taxon>Pentapetalae</taxon>
        <taxon>asterids</taxon>
        <taxon>lamiids</taxon>
        <taxon>Lamiales</taxon>
        <taxon>Oleaceae</taxon>
        <taxon>Oleeae</taxon>
        <taxon>Olea</taxon>
    </lineage>
</organism>
<feature type="domain" description="Calmodulin binding protein-like N-terminal" evidence="8">
    <location>
        <begin position="79"/>
        <end position="225"/>
    </location>
</feature>
<evidence type="ECO:0000256" key="5">
    <source>
        <dbReference type="ARBA" id="ARBA00023159"/>
    </source>
</evidence>
<dbReference type="OrthoDB" id="748178at2759"/>
<proteinExistence type="inferred from homology"/>
<keyword evidence="12" id="KW-1185">Reference proteome</keyword>
<evidence type="ECO:0000256" key="3">
    <source>
        <dbReference type="ARBA" id="ARBA00023015"/>
    </source>
</evidence>
<evidence type="ECO:0000256" key="7">
    <source>
        <dbReference type="ARBA" id="ARBA00023242"/>
    </source>
</evidence>
<dbReference type="PANTHER" id="PTHR31713:SF43">
    <property type="entry name" value="CALMODULIN-BINDING PROTEIN 60 G"/>
    <property type="match status" value="1"/>
</dbReference>
<sequence>MLSKRLLREGGEEGSDLATGEYKRRHITASVLRGTRNGLSMQEYIPRLEPNIRSVVHEEVDRVIQRILRPSQCSGSRNLQLRFDSKLPSTLFTCNRVVSEGKTPVKIVLYDSISEKMITSGPLSSIKVNLIVVDGDFHSDDREDWLEEEFNRKIVRNREGRRPLVNGDSTVSLHKGVGYIGDVYFTDNSSWIRSGKFCLGAKAHLSSTEVRIREGISKAFKVKDHRGESYQKHYPPSLDDEVWRLEKIAKDGASHNRLVECGIRTVKDFLRKYVTDQCSLRAELPKISNKAWETITKHATTCKLDKKWYKYKDARGTELLLNSIYEVEGVTFDGQTYHSFDKLKMYQMQAVEDLKQHAYKNLKDLIPIDDQSVVSYQMLMSNPESADDFSHPSLFLQSSNILIEQDQLQGKINSAHTTLPLSNCELGWDNSSINVPFGESSLQMQGFSSTWGDPFGMSNYQSGFFDGGHTWASGVNYGVSHQLMDDPSTSSNIQVKSSTWQGNGLSIGPANHDVGVISSNSGFHMPRNRKPKTSWCKILAVVKWRILARQTVAARKWGSFYNYM</sequence>
<dbReference type="GO" id="GO:0005516">
    <property type="term" value="F:calmodulin binding"/>
    <property type="evidence" value="ECO:0007669"/>
    <property type="project" value="InterPro"/>
</dbReference>
<dbReference type="InterPro" id="IPR012416">
    <property type="entry name" value="CBP60"/>
</dbReference>
<dbReference type="Proteomes" id="UP000594638">
    <property type="component" value="Unassembled WGS sequence"/>
</dbReference>
<dbReference type="GO" id="GO:0003700">
    <property type="term" value="F:DNA-binding transcription factor activity"/>
    <property type="evidence" value="ECO:0007669"/>
    <property type="project" value="TreeGrafter"/>
</dbReference>
<evidence type="ECO:0000259" key="9">
    <source>
        <dbReference type="Pfam" id="PF20451"/>
    </source>
</evidence>
<comment type="similarity">
    <text evidence="2">Belongs to the plant ACBP60 protein family.</text>
</comment>
<evidence type="ECO:0000256" key="1">
    <source>
        <dbReference type="ARBA" id="ARBA00004123"/>
    </source>
</evidence>
<dbReference type="EMBL" id="CACTIH010002055">
    <property type="protein sequence ID" value="CAA2972534.1"/>
    <property type="molecule type" value="Genomic_DNA"/>
</dbReference>
<dbReference type="Gramene" id="OE9A100031T1">
    <property type="protein sequence ID" value="OE9A100031C1"/>
    <property type="gene ID" value="OE9A100031"/>
</dbReference>
<comment type="caution">
    <text evidence="11">The sequence shown here is derived from an EMBL/GenBank/DDBJ whole genome shotgun (WGS) entry which is preliminary data.</text>
</comment>
<evidence type="ECO:0000259" key="10">
    <source>
        <dbReference type="Pfam" id="PF20452"/>
    </source>
</evidence>
<keyword evidence="4" id="KW-0238">DNA-binding</keyword>
<evidence type="ECO:0000313" key="11">
    <source>
        <dbReference type="EMBL" id="CAA2972534.1"/>
    </source>
</evidence>
<dbReference type="GO" id="GO:0005634">
    <property type="term" value="C:nucleus"/>
    <property type="evidence" value="ECO:0007669"/>
    <property type="project" value="UniProtKB-SubCell"/>
</dbReference>
<dbReference type="Pfam" id="PF07887">
    <property type="entry name" value="Calmodulin_bind"/>
    <property type="match status" value="1"/>
</dbReference>
<keyword evidence="3" id="KW-0805">Transcription regulation</keyword>
<dbReference type="Pfam" id="PF20451">
    <property type="entry name" value="Calmod_bind_M"/>
    <property type="match status" value="1"/>
</dbReference>
<keyword evidence="5" id="KW-0010">Activator</keyword>
<comment type="subcellular location">
    <subcellularLocation>
        <location evidence="1">Nucleus</location>
    </subcellularLocation>
</comment>
<protein>
    <submittedName>
        <fullName evidence="11">Calmodulin-binding 60 C</fullName>
    </submittedName>
</protein>
<gene>
    <name evidence="11" type="ORF">OLEA9_A100031</name>
</gene>
<accession>A0A8S0R338</accession>
<dbReference type="InterPro" id="IPR046829">
    <property type="entry name" value="Calmod_bind_C"/>
</dbReference>
<dbReference type="GO" id="GO:0080142">
    <property type="term" value="P:regulation of salicylic acid biosynthetic process"/>
    <property type="evidence" value="ECO:0007669"/>
    <property type="project" value="TreeGrafter"/>
</dbReference>
<dbReference type="InterPro" id="IPR046830">
    <property type="entry name" value="Calmod_bind_M"/>
</dbReference>
<dbReference type="Pfam" id="PF20452">
    <property type="entry name" value="Calmod_bind_C"/>
    <property type="match status" value="1"/>
</dbReference>
<feature type="domain" description="Calmodulin binding protein central" evidence="9">
    <location>
        <begin position="238"/>
        <end position="302"/>
    </location>
</feature>
<feature type="domain" description="Calmodulin binding protein C-terminal" evidence="10">
    <location>
        <begin position="307"/>
        <end position="367"/>
    </location>
</feature>
<dbReference type="InterPro" id="IPR046831">
    <property type="entry name" value="Calmodulin_bind_N"/>
</dbReference>
<evidence type="ECO:0000256" key="6">
    <source>
        <dbReference type="ARBA" id="ARBA00023163"/>
    </source>
</evidence>
<evidence type="ECO:0000256" key="4">
    <source>
        <dbReference type="ARBA" id="ARBA00023125"/>
    </source>
</evidence>
<dbReference type="AlphaFoldDB" id="A0A8S0R338"/>
<evidence type="ECO:0000259" key="8">
    <source>
        <dbReference type="Pfam" id="PF07887"/>
    </source>
</evidence>
<evidence type="ECO:0000256" key="2">
    <source>
        <dbReference type="ARBA" id="ARBA00007214"/>
    </source>
</evidence>
<name>A0A8S0R338_OLEEU</name>
<dbReference type="PANTHER" id="PTHR31713">
    <property type="entry name" value="OS02G0177800 PROTEIN"/>
    <property type="match status" value="1"/>
</dbReference>
<dbReference type="GO" id="GO:0043565">
    <property type="term" value="F:sequence-specific DNA binding"/>
    <property type="evidence" value="ECO:0007669"/>
    <property type="project" value="TreeGrafter"/>
</dbReference>